<dbReference type="OrthoDB" id="6408118at2759"/>
<feature type="transmembrane region" description="Helical" evidence="1">
    <location>
        <begin position="646"/>
        <end position="663"/>
    </location>
</feature>
<keyword evidence="1" id="KW-1133">Transmembrane helix</keyword>
<sequence length="745" mass="87113">MFNIPFLSRPRNSFSTFLTINNIIVFISLNNKVIVATDPVRLDWTLFQNIPDDVLEKNFLPNYLELNNDALNVSLECRNDLNFVRSEFKQRKAWAFKMLSTWPKLIPSGLLSGTQTDYGDYDLCMSIEQLQPQHCLMDVKFPMPPRPRFHSLCQRYSVDHSPQSDPSNDSHSCNRIDPNATIYEYLAHSASLYYYSYIRVGVCLPSSCRDSDIKSLTIKGVRDLGLEWQNLQCTAKKDESWKPTTIQLVGLIYLISLILITILAAIYDQFATDIKNRNILGKMLLWHSPIRNARKLIMSDTKEELDCLHGIRFITMAWIVLVHTLDWNTFNTFRDGFFIRDKFLSIGLQPLFKAHYSVETFFFISGLLTSYVTLRYSKGNFKNFNLFGYLVLRYLRLTPQMISFLFMLILLPPMFDGPLWSIYIDQFIQKCERNWWKNFIYAQNVWDTANICAIHTWYIAADMQLHWISIILVIAMLLNRPRGILLTKIFVVICFCIMSATIIFKNFPPGHIMTARTNFLDEYGKPSEFIRFFFLPWVHGPVFFVGFLFGIYLYSKNVKTIQISETTKYLCWLLTLLLYLFCMYNTSPWLTGMPYNRFWSAFLFPFNRTLWGIILSMVIWLCITGNGFFVGHFLSLKVFRPLSRMTYSVYLSHVFVIFVRVGTSRQLMDIGTISMTFILTSTIVLSYLLGFLFTIIVESPLIQMLEFLKDDLLKRRFHSIEKLSKTSSRNERLPEMATIIRKDDV</sequence>
<dbReference type="SMART" id="SM00703">
    <property type="entry name" value="NRF"/>
    <property type="match status" value="1"/>
</dbReference>
<dbReference type="Pfam" id="PF20146">
    <property type="entry name" value="NRF"/>
    <property type="match status" value="1"/>
</dbReference>
<feature type="transmembrane region" description="Helical" evidence="1">
    <location>
        <begin position="675"/>
        <end position="697"/>
    </location>
</feature>
<feature type="transmembrane region" description="Helical" evidence="1">
    <location>
        <begin position="354"/>
        <end position="374"/>
    </location>
</feature>
<dbReference type="InterPro" id="IPR006621">
    <property type="entry name" value="Nose-resist-to-fluoxetine_N"/>
</dbReference>
<feature type="transmembrane region" description="Helical" evidence="1">
    <location>
        <begin position="569"/>
        <end position="590"/>
    </location>
</feature>
<keyword evidence="1" id="KW-0472">Membrane</keyword>
<dbReference type="AlphaFoldDB" id="A0A834R9F3"/>
<evidence type="ECO:0000256" key="1">
    <source>
        <dbReference type="SAM" id="Phobius"/>
    </source>
</evidence>
<reference evidence="5" key="1">
    <citation type="journal article" date="2020" name="PLoS Negl. Trop. Dis.">
        <title>High-quality nuclear genome for Sarcoptes scabiei-A critical resource for a neglected parasite.</title>
        <authorList>
            <person name="Korhonen P.K."/>
            <person name="Gasser R.B."/>
            <person name="Ma G."/>
            <person name="Wang T."/>
            <person name="Stroehlein A.J."/>
            <person name="Young N.D."/>
            <person name="Ang C.S."/>
            <person name="Fernando D.D."/>
            <person name="Lu H.C."/>
            <person name="Taylor S."/>
            <person name="Reynolds S.L."/>
            <person name="Mofiz E."/>
            <person name="Najaraj S.H."/>
            <person name="Gowda H."/>
            <person name="Madugundu A."/>
            <person name="Renuse S."/>
            <person name="Holt D."/>
            <person name="Pandey A."/>
            <person name="Papenfuss A.T."/>
            <person name="Fischer K."/>
        </authorList>
    </citation>
    <scope>NUCLEOTIDE SEQUENCE [LARGE SCALE GENOMIC DNA]</scope>
</reference>
<accession>A0A834R9F3</accession>
<feature type="transmembrane region" description="Helical" evidence="1">
    <location>
        <begin position="305"/>
        <end position="325"/>
    </location>
</feature>
<proteinExistence type="predicted"/>
<feature type="domain" description="Nose resistant-to-fluoxetine protein N-terminal" evidence="2">
    <location>
        <begin position="74"/>
        <end position="244"/>
    </location>
</feature>
<evidence type="ECO:0000313" key="5">
    <source>
        <dbReference type="Proteomes" id="UP000070412"/>
    </source>
</evidence>
<dbReference type="PANTHER" id="PTHR11161:SF0">
    <property type="entry name" value="O-ACYLTRANSFERASE LIKE PROTEIN"/>
    <property type="match status" value="1"/>
</dbReference>
<dbReference type="InterPro" id="IPR002656">
    <property type="entry name" value="Acyl_transf_3_dom"/>
</dbReference>
<dbReference type="Proteomes" id="UP000070412">
    <property type="component" value="Unassembled WGS sequence"/>
</dbReference>
<feature type="transmembrane region" description="Helical" evidence="1">
    <location>
        <begin position="485"/>
        <end position="504"/>
    </location>
</feature>
<organism evidence="3">
    <name type="scientific">Sarcoptes scabiei</name>
    <name type="common">Itch mite</name>
    <name type="synonym">Acarus scabiei</name>
    <dbReference type="NCBI Taxonomy" id="52283"/>
    <lineage>
        <taxon>Eukaryota</taxon>
        <taxon>Metazoa</taxon>
        <taxon>Ecdysozoa</taxon>
        <taxon>Arthropoda</taxon>
        <taxon>Chelicerata</taxon>
        <taxon>Arachnida</taxon>
        <taxon>Acari</taxon>
        <taxon>Acariformes</taxon>
        <taxon>Sarcoptiformes</taxon>
        <taxon>Astigmata</taxon>
        <taxon>Psoroptidia</taxon>
        <taxon>Sarcoptoidea</taxon>
        <taxon>Sarcoptidae</taxon>
        <taxon>Sarcoptinae</taxon>
        <taxon>Sarcoptes</taxon>
    </lineage>
</organism>
<keyword evidence="1" id="KW-0812">Transmembrane</keyword>
<evidence type="ECO:0000259" key="2">
    <source>
        <dbReference type="SMART" id="SM00703"/>
    </source>
</evidence>
<reference evidence="4" key="3">
    <citation type="submission" date="2022-06" db="UniProtKB">
        <authorList>
            <consortium name="EnsemblMetazoa"/>
        </authorList>
    </citation>
    <scope>IDENTIFICATION</scope>
</reference>
<protein>
    <submittedName>
        <fullName evidence="3">Nose resistant to fluoxetine protein 6</fullName>
    </submittedName>
</protein>
<feature type="transmembrane region" description="Helical" evidence="1">
    <location>
        <begin position="610"/>
        <end position="634"/>
    </location>
</feature>
<feature type="transmembrane region" description="Helical" evidence="1">
    <location>
        <begin position="529"/>
        <end position="554"/>
    </location>
</feature>
<gene>
    <name evidence="3" type="ORF">SSS_2718</name>
</gene>
<dbReference type="EMBL" id="WVUK01000056">
    <property type="protein sequence ID" value="KAF7492275.1"/>
    <property type="molecule type" value="Genomic_DNA"/>
</dbReference>
<dbReference type="InterPro" id="IPR052728">
    <property type="entry name" value="O2_lipid_transport_reg"/>
</dbReference>
<feature type="transmembrane region" description="Helical" evidence="1">
    <location>
        <begin position="246"/>
        <end position="267"/>
    </location>
</feature>
<evidence type="ECO:0000313" key="3">
    <source>
        <dbReference type="EMBL" id="KAF7492275.1"/>
    </source>
</evidence>
<dbReference type="GO" id="GO:0016747">
    <property type="term" value="F:acyltransferase activity, transferring groups other than amino-acyl groups"/>
    <property type="evidence" value="ECO:0007669"/>
    <property type="project" value="InterPro"/>
</dbReference>
<dbReference type="Pfam" id="PF01757">
    <property type="entry name" value="Acyl_transf_3"/>
    <property type="match status" value="1"/>
</dbReference>
<keyword evidence="5" id="KW-1185">Reference proteome</keyword>
<dbReference type="EnsemblMetazoa" id="SSS_2718s_mrna">
    <property type="protein sequence ID" value="KAF7492275.1"/>
    <property type="gene ID" value="SSS_2718"/>
</dbReference>
<reference evidence="3" key="2">
    <citation type="submission" date="2020-01" db="EMBL/GenBank/DDBJ databases">
        <authorList>
            <person name="Korhonen P.K.K."/>
            <person name="Guangxu M.G."/>
            <person name="Wang T.W."/>
            <person name="Stroehlein A.J.S."/>
            <person name="Young N.D."/>
            <person name="Ang C.-S.A."/>
            <person name="Fernando D.W.F."/>
            <person name="Lu H.L."/>
            <person name="Taylor S.T."/>
            <person name="Ehtesham M.E.M."/>
            <person name="Najaraj S.H.N."/>
            <person name="Harsha G.H.G."/>
            <person name="Madugundu A.M."/>
            <person name="Renuse S.R."/>
            <person name="Holt D.H."/>
            <person name="Pandey A.P."/>
            <person name="Papenfuss A.P."/>
            <person name="Gasser R.B.G."/>
            <person name="Fischer K.F."/>
        </authorList>
    </citation>
    <scope>NUCLEOTIDE SEQUENCE</scope>
    <source>
        <strain evidence="3">SSS_KF_BRIS2020</strain>
    </source>
</reference>
<evidence type="ECO:0000313" key="4">
    <source>
        <dbReference type="EnsemblMetazoa" id="KAF7492275.1"/>
    </source>
</evidence>
<name>A0A834R9F3_SARSC</name>
<dbReference type="PANTHER" id="PTHR11161">
    <property type="entry name" value="O-ACYLTRANSFERASE"/>
    <property type="match status" value="1"/>
</dbReference>